<dbReference type="PANTHER" id="PTHR33975:SF2">
    <property type="entry name" value="MYELIN-ASSOCIATED OLIGODENDROCYTE BASIC PROTEIN"/>
    <property type="match status" value="1"/>
</dbReference>
<accession>A0A836C4D2</accession>
<gene>
    <name evidence="2" type="ORF">HYH03_003386</name>
</gene>
<dbReference type="EMBL" id="JAEHOE010000009">
    <property type="protein sequence ID" value="KAG2498639.1"/>
    <property type="molecule type" value="Genomic_DNA"/>
</dbReference>
<evidence type="ECO:0000313" key="3">
    <source>
        <dbReference type="Proteomes" id="UP000612055"/>
    </source>
</evidence>
<dbReference type="AlphaFoldDB" id="A0A836C4D2"/>
<dbReference type="PANTHER" id="PTHR33975">
    <property type="entry name" value="MYELIN-ASSOCIATED OLIGODENDROCYTE BASIC PROTEIN"/>
    <property type="match status" value="1"/>
</dbReference>
<feature type="region of interest" description="Disordered" evidence="1">
    <location>
        <begin position="1"/>
        <end position="42"/>
    </location>
</feature>
<comment type="caution">
    <text evidence="2">The sequence shown here is derived from an EMBL/GenBank/DDBJ whole genome shotgun (WGS) entry which is preliminary data.</text>
</comment>
<organism evidence="2 3">
    <name type="scientific">Edaphochlamys debaryana</name>
    <dbReference type="NCBI Taxonomy" id="47281"/>
    <lineage>
        <taxon>Eukaryota</taxon>
        <taxon>Viridiplantae</taxon>
        <taxon>Chlorophyta</taxon>
        <taxon>core chlorophytes</taxon>
        <taxon>Chlorophyceae</taxon>
        <taxon>CS clade</taxon>
        <taxon>Chlamydomonadales</taxon>
        <taxon>Chlamydomonadales incertae sedis</taxon>
        <taxon>Edaphochlamys</taxon>
    </lineage>
</organism>
<evidence type="ECO:0000256" key="1">
    <source>
        <dbReference type="SAM" id="MobiDB-lite"/>
    </source>
</evidence>
<protein>
    <submittedName>
        <fullName evidence="2">Uncharacterized protein</fullName>
    </submittedName>
</protein>
<dbReference type="InterPro" id="IPR010903">
    <property type="entry name" value="DUF1517"/>
</dbReference>
<evidence type="ECO:0000313" key="2">
    <source>
        <dbReference type="EMBL" id="KAG2498639.1"/>
    </source>
</evidence>
<dbReference type="InterPro" id="IPR053023">
    <property type="entry name" value="FLAP_modulator"/>
</dbReference>
<proteinExistence type="predicted"/>
<sequence length="435" mass="46226">MSPALLPTAAHRRALSSVVSTSTRPTPHARCQAHKRPEPCGTEQTWGLSDKLRALALAAAASAALVFGPCDTAEAARSGGRIGGRHTTHLARKRAVASRASGTGLGSHRLAKPRRYRVPMSLRIRARTPAPGGPLFALPWAAADPSPAAAAAVASRPPLLIGDMLAYPDLAAGLDLEALPLPVSLLGLAVANLAGLALTIAVLRNLQDGSEPVSVVKVQVALLERRPQLQSKLAELNSMIQVGQQGTWLILEEAIMEVLNHQSRIAYGSVSSEELTSKKQAYTLFGSLAETEARKARREEMVVRHIGETTDEDEAPGGDDGGGLLGGMLRGLADRFAAHPAKELTIVTLVVAVRGRFGFHGADINDWAGLRGVLQQLTGLSSDKIMAIELLWTPQRETDYLTRAQLENDYPGLLPMGPAMEEGREEEARRGAAAK</sequence>
<feature type="region of interest" description="Disordered" evidence="1">
    <location>
        <begin position="412"/>
        <end position="435"/>
    </location>
</feature>
<dbReference type="OrthoDB" id="542507at2759"/>
<keyword evidence="3" id="KW-1185">Reference proteome</keyword>
<name>A0A836C4D2_9CHLO</name>
<reference evidence="2" key="1">
    <citation type="journal article" date="2020" name="bioRxiv">
        <title>Comparative genomics of Chlamydomonas.</title>
        <authorList>
            <person name="Craig R.J."/>
            <person name="Hasan A.R."/>
            <person name="Ness R.W."/>
            <person name="Keightley P.D."/>
        </authorList>
    </citation>
    <scope>NUCLEOTIDE SEQUENCE</scope>
    <source>
        <strain evidence="2">CCAP 11/70</strain>
    </source>
</reference>
<feature type="compositionally biased region" description="Basic and acidic residues" evidence="1">
    <location>
        <begin position="426"/>
        <end position="435"/>
    </location>
</feature>
<dbReference type="Proteomes" id="UP000612055">
    <property type="component" value="Unassembled WGS sequence"/>
</dbReference>
<dbReference type="Pfam" id="PF07466">
    <property type="entry name" value="DUF1517"/>
    <property type="match status" value="1"/>
</dbReference>